<proteinExistence type="predicted"/>
<feature type="region of interest" description="Disordered" evidence="1">
    <location>
        <begin position="129"/>
        <end position="155"/>
    </location>
</feature>
<keyword evidence="3" id="KW-1185">Reference proteome</keyword>
<feature type="region of interest" description="Disordered" evidence="1">
    <location>
        <begin position="689"/>
        <end position="708"/>
    </location>
</feature>
<name>A0AAV8U909_9ROSI</name>
<sequence length="1118" mass="122602">MMTMGTNGYYANGGGSSSSSSNLSALAPPFSVDTSSLKPNVIRYSGSSYSVNTSSPNPNPSNFLDSHHPNFNPVVVRATNTSNSVNNSNPNPDPDRHPPNCFDSHHPNLNPVDNSSVTPIITRYADSSYSVTTSNPNPNPHPHPPNSLNSHQPNFFTSSTPYSYSSSIPYDVDPFSSAPTDAIAYAHNPTTHVDSNPYYLSYVSSTIGDYALPHQFGYDLLSTSQVTTSSGSIADDYNQSLPALKHKSNWGCFWEGFPDWKQNEAVLTDANFYPIDNNGNPGFHSSMGTGTFEETLRGIDMIGSHIHIEPATAHLDYDSILGDNFSVTPPSCPTFSTWESSAVVPEVYPQMPSTKSVNSRFYELLSSGSYEQYSAMSNTNSNGSGLLLQSPSAFVVTPPVQSIYPNAGTGNGQENKDIAVNNPSTLKKLHLSKSSEDNVLYGINPVFHLEQNEHPLAEFSSTNDEGITCNENAFRATLDHLFEEKPSSQLHNICLDSLNLAIDNEVIGSVKNSPESVDHYNPAVDSPCWKGALPSSLSPFEGPQAQPLQIMRKLDTAKVTFEKSSESTLDCDNPENYLIPSPKRPSVADALFKQVIDIHTESGNHLPNCTYCHGVPNFDDLAGSRKECTLLNKSIGSSDHQGLHTEAQDHEGEKCTLRENFALGNAFVDMVKPNDDDVSSHMASNIAEDTMSSSASAEDAPTRLIKSHDGDSTSEVYVQNLVKAMHNLSEVLLFQCSSNALNLKVEDILLLKDAINNLGSCISKTGQRMTSGQVPLINRRSISQFDEKGQLDCEHVSEKENDVTPVKEDKNARTVRVAAEKVHEDNMTETIKKILSENLPVEEEPQPQVLLYRNLWLEAEASLCSLNYMARFNRMKAEMAKCSSQETNDNNTVVMSLPRSNATAGHCTEYPVAADIKGCPVPNMLFSNLYTLRTNSHVDDVMARHQLLKSRVDKCLSEGFLSSDVTAYLNKAESSVQEVNISEKPIISVQEMAMSSKSMLKDDVEASVMARFHALRLRDDYSESINREEYQPVLSRNSPASKGELEGKKLDQNVKSVVQNLSGKSSAEVSKMSEFHVFFNDDSGTQLISRSVDQPLASWYDSSSSDWEHVSEGELGDH</sequence>
<protein>
    <submittedName>
        <fullName evidence="2">Uncharacterized protein</fullName>
    </submittedName>
</protein>
<dbReference type="PANTHER" id="PTHR34361:SF2">
    <property type="entry name" value="OS08G0157800 PROTEIN"/>
    <property type="match status" value="1"/>
</dbReference>
<organism evidence="2 3">
    <name type="scientific">Erythroxylum novogranatense</name>
    <dbReference type="NCBI Taxonomy" id="1862640"/>
    <lineage>
        <taxon>Eukaryota</taxon>
        <taxon>Viridiplantae</taxon>
        <taxon>Streptophyta</taxon>
        <taxon>Embryophyta</taxon>
        <taxon>Tracheophyta</taxon>
        <taxon>Spermatophyta</taxon>
        <taxon>Magnoliopsida</taxon>
        <taxon>eudicotyledons</taxon>
        <taxon>Gunneridae</taxon>
        <taxon>Pentapetalae</taxon>
        <taxon>rosids</taxon>
        <taxon>fabids</taxon>
        <taxon>Malpighiales</taxon>
        <taxon>Erythroxylaceae</taxon>
        <taxon>Erythroxylum</taxon>
    </lineage>
</organism>
<dbReference type="Proteomes" id="UP001159364">
    <property type="component" value="Linkage Group LG01"/>
</dbReference>
<feature type="compositionally biased region" description="Basic and acidic residues" evidence="1">
    <location>
        <begin position="1106"/>
        <end position="1118"/>
    </location>
</feature>
<feature type="region of interest" description="Disordered" evidence="1">
    <location>
        <begin position="1099"/>
        <end position="1118"/>
    </location>
</feature>
<feature type="compositionally biased region" description="Low complexity" evidence="1">
    <location>
        <begin position="17"/>
        <end position="27"/>
    </location>
</feature>
<dbReference type="PANTHER" id="PTHR34361">
    <property type="entry name" value="OS08G0157800 PROTEIN"/>
    <property type="match status" value="1"/>
</dbReference>
<evidence type="ECO:0000313" key="3">
    <source>
        <dbReference type="Proteomes" id="UP001159364"/>
    </source>
</evidence>
<feature type="compositionally biased region" description="Low complexity" evidence="1">
    <location>
        <begin position="74"/>
        <end position="90"/>
    </location>
</feature>
<gene>
    <name evidence="2" type="ORF">K2173_017115</name>
</gene>
<reference evidence="2 3" key="1">
    <citation type="submission" date="2021-09" db="EMBL/GenBank/DDBJ databases">
        <title>Genomic insights and catalytic innovation underlie evolution of tropane alkaloids biosynthesis.</title>
        <authorList>
            <person name="Wang Y.-J."/>
            <person name="Tian T."/>
            <person name="Huang J.-P."/>
            <person name="Huang S.-X."/>
        </authorList>
    </citation>
    <scope>NUCLEOTIDE SEQUENCE [LARGE SCALE GENOMIC DNA]</scope>
    <source>
        <strain evidence="2">KIB-2018</strain>
        <tissue evidence="2">Leaf</tissue>
    </source>
</reference>
<dbReference type="AlphaFoldDB" id="A0AAV8U909"/>
<evidence type="ECO:0000256" key="1">
    <source>
        <dbReference type="SAM" id="MobiDB-lite"/>
    </source>
</evidence>
<dbReference type="EMBL" id="JAIWQS010000001">
    <property type="protein sequence ID" value="KAJ8774669.1"/>
    <property type="molecule type" value="Genomic_DNA"/>
</dbReference>
<feature type="compositionally biased region" description="Basic and acidic residues" evidence="1">
    <location>
        <begin position="93"/>
        <end position="106"/>
    </location>
</feature>
<evidence type="ECO:0000313" key="2">
    <source>
        <dbReference type="EMBL" id="KAJ8774669.1"/>
    </source>
</evidence>
<accession>A0AAV8U909</accession>
<feature type="region of interest" description="Disordered" evidence="1">
    <location>
        <begin position="1"/>
        <end position="115"/>
    </location>
</feature>
<comment type="caution">
    <text evidence="2">The sequence shown here is derived from an EMBL/GenBank/DDBJ whole genome shotgun (WGS) entry which is preliminary data.</text>
</comment>
<feature type="compositionally biased region" description="Low complexity" evidence="1">
    <location>
        <begin position="146"/>
        <end position="155"/>
    </location>
</feature>
<feature type="compositionally biased region" description="Low complexity" evidence="1">
    <location>
        <begin position="45"/>
        <end position="62"/>
    </location>
</feature>